<name>A0A423SGJ3_PENVA</name>
<feature type="region of interest" description="Disordered" evidence="1">
    <location>
        <begin position="328"/>
        <end position="453"/>
    </location>
</feature>
<dbReference type="OrthoDB" id="6358219at2759"/>
<sequence length="453" mass="51622">MLAVAVANNHEGGVGGGCGRPADEEDLLLTRLRQMQSTLRECHWRLDRTDRWAESLFRKGEKEGAGKEDLAAPYLNGKEEPLECDPRVREGDVSVDKKPRRRGLVVREGVCKESIIESEVVEELVLRKEWEDDFDDYGNLLMTDAYLREAENTQNAAKEVKKNPTAKPRLERQNSLDVEVIPYTVPEPKSGPKEQCAEDVEEIGVHDMYLIEKKRLSLPRNFDENEIRFFSASPVSSECEYERITRSETPGSIWRKPRGGMRQANSLPNFQGCFDFGLEFALFKHLDSVEESLENLRLQFFTLKDAITHSTEEDSEFDLLLPDPWFITDQKEPKTQEPRSKRDPKHRDPTDKTVPEDPADEDKSEHLKPEAPTVPEHRDGNELPCSTEDKTESAEKTDNGDLRASSATQETTPSSLSLEDDLETTTPHITKEREKNQRTRTDARQHAEGTAVF</sequence>
<dbReference type="Proteomes" id="UP000283509">
    <property type="component" value="Unassembled WGS sequence"/>
</dbReference>
<reference evidence="2 3" key="1">
    <citation type="submission" date="2018-04" db="EMBL/GenBank/DDBJ databases">
        <authorList>
            <person name="Zhang X."/>
            <person name="Yuan J."/>
            <person name="Li F."/>
            <person name="Xiang J."/>
        </authorList>
    </citation>
    <scope>NUCLEOTIDE SEQUENCE [LARGE SCALE GENOMIC DNA]</scope>
    <source>
        <tissue evidence="2">Muscle</tissue>
    </source>
</reference>
<accession>A0A423SGJ3</accession>
<keyword evidence="3" id="KW-1185">Reference proteome</keyword>
<feature type="compositionally biased region" description="Basic and acidic residues" evidence="1">
    <location>
        <begin position="329"/>
        <end position="401"/>
    </location>
</feature>
<feature type="compositionally biased region" description="Polar residues" evidence="1">
    <location>
        <begin position="405"/>
        <end position="417"/>
    </location>
</feature>
<feature type="compositionally biased region" description="Basic and acidic residues" evidence="1">
    <location>
        <begin position="429"/>
        <end position="447"/>
    </location>
</feature>
<gene>
    <name evidence="2" type="ORF">C7M84_018828</name>
</gene>
<comment type="caution">
    <text evidence="2">The sequence shown here is derived from an EMBL/GenBank/DDBJ whole genome shotgun (WGS) entry which is preliminary data.</text>
</comment>
<evidence type="ECO:0000256" key="1">
    <source>
        <dbReference type="SAM" id="MobiDB-lite"/>
    </source>
</evidence>
<evidence type="ECO:0000313" key="2">
    <source>
        <dbReference type="EMBL" id="ROT63294.1"/>
    </source>
</evidence>
<dbReference type="AlphaFoldDB" id="A0A423SGJ3"/>
<organism evidence="2 3">
    <name type="scientific">Penaeus vannamei</name>
    <name type="common">Whiteleg shrimp</name>
    <name type="synonym">Litopenaeus vannamei</name>
    <dbReference type="NCBI Taxonomy" id="6689"/>
    <lineage>
        <taxon>Eukaryota</taxon>
        <taxon>Metazoa</taxon>
        <taxon>Ecdysozoa</taxon>
        <taxon>Arthropoda</taxon>
        <taxon>Crustacea</taxon>
        <taxon>Multicrustacea</taxon>
        <taxon>Malacostraca</taxon>
        <taxon>Eumalacostraca</taxon>
        <taxon>Eucarida</taxon>
        <taxon>Decapoda</taxon>
        <taxon>Dendrobranchiata</taxon>
        <taxon>Penaeoidea</taxon>
        <taxon>Penaeidae</taxon>
        <taxon>Penaeus</taxon>
    </lineage>
</organism>
<reference evidence="2 3" key="2">
    <citation type="submission" date="2019-01" db="EMBL/GenBank/DDBJ databases">
        <title>The decoding of complex shrimp genome reveals the adaptation for benthos swimmer, frequently molting mechanism and breeding impact on genome.</title>
        <authorList>
            <person name="Sun Y."/>
            <person name="Gao Y."/>
            <person name="Yu Y."/>
        </authorList>
    </citation>
    <scope>NUCLEOTIDE SEQUENCE [LARGE SCALE GENOMIC DNA]</scope>
    <source>
        <tissue evidence="2">Muscle</tissue>
    </source>
</reference>
<proteinExistence type="predicted"/>
<evidence type="ECO:0000313" key="3">
    <source>
        <dbReference type="Proteomes" id="UP000283509"/>
    </source>
</evidence>
<dbReference type="EMBL" id="QCYY01003454">
    <property type="protein sequence ID" value="ROT63294.1"/>
    <property type="molecule type" value="Genomic_DNA"/>
</dbReference>
<protein>
    <submittedName>
        <fullName evidence="2">Uncharacterized protein</fullName>
    </submittedName>
</protein>